<proteinExistence type="predicted"/>
<dbReference type="InterPro" id="IPR001127">
    <property type="entry name" value="PTS_EIIA_1_perm"/>
</dbReference>
<evidence type="ECO:0000256" key="1">
    <source>
        <dbReference type="ARBA" id="ARBA00004651"/>
    </source>
</evidence>
<dbReference type="Pfam" id="PF00358">
    <property type="entry name" value="PTS_EIIA_1"/>
    <property type="match status" value="1"/>
</dbReference>
<dbReference type="GO" id="GO:0015771">
    <property type="term" value="P:trehalose transport"/>
    <property type="evidence" value="ECO:0007669"/>
    <property type="project" value="TreeGrafter"/>
</dbReference>
<keyword evidence="8" id="KW-0418">Kinase</keyword>
<evidence type="ECO:0000256" key="13">
    <source>
        <dbReference type="ARBA" id="ARBA00048931"/>
    </source>
</evidence>
<evidence type="ECO:0000256" key="16">
    <source>
        <dbReference type="PROSITE-ProRule" id="PRU00421"/>
    </source>
</evidence>
<evidence type="ECO:0000256" key="17">
    <source>
        <dbReference type="SAM" id="Phobius"/>
    </source>
</evidence>
<keyword evidence="9 17" id="KW-1133">Transmembrane helix</keyword>
<dbReference type="PANTHER" id="PTHR30175:SF1">
    <property type="entry name" value="PTS SYSTEM ARBUTIN-, CELLOBIOSE-, AND SALICIN-SPECIFIC EIIBC COMPONENT-RELATED"/>
    <property type="match status" value="1"/>
</dbReference>
<dbReference type="Pfam" id="PF02378">
    <property type="entry name" value="PTS_EIIC"/>
    <property type="match status" value="1"/>
</dbReference>
<feature type="transmembrane region" description="Helical" evidence="17">
    <location>
        <begin position="398"/>
        <end position="418"/>
    </location>
</feature>
<evidence type="ECO:0000256" key="9">
    <source>
        <dbReference type="ARBA" id="ARBA00022989"/>
    </source>
</evidence>
<dbReference type="Gene3D" id="2.70.70.10">
    <property type="entry name" value="Glucose Permease (Domain IIA)"/>
    <property type="match status" value="1"/>
</dbReference>
<evidence type="ECO:0000256" key="10">
    <source>
        <dbReference type="ARBA" id="ARBA00023136"/>
    </source>
</evidence>
<dbReference type="PROSITE" id="PS51093">
    <property type="entry name" value="PTS_EIIA_TYPE_1"/>
    <property type="match status" value="1"/>
</dbReference>
<feature type="transmembrane region" description="Helical" evidence="17">
    <location>
        <begin position="304"/>
        <end position="324"/>
    </location>
</feature>
<feature type="transmembrane region" description="Helical" evidence="17">
    <location>
        <begin position="372"/>
        <end position="392"/>
    </location>
</feature>
<dbReference type="PROSITE" id="PS01035">
    <property type="entry name" value="PTS_EIIB_TYPE_1_CYS"/>
    <property type="match status" value="1"/>
</dbReference>
<keyword evidence="2" id="KW-0813">Transport</keyword>
<dbReference type="NCBIfam" id="TIGR00830">
    <property type="entry name" value="PTBA"/>
    <property type="match status" value="1"/>
</dbReference>
<comment type="catalytic activity">
    <reaction evidence="13">
        <text>N(pros)-phospho-L-histidyl-[protein](out) + sucrose = sucrose 6(G)-phosphate(in) + L-histidyl-[protein]</text>
        <dbReference type="Rhea" id="RHEA:49236"/>
        <dbReference type="Rhea" id="RHEA-COMP:9745"/>
        <dbReference type="Rhea" id="RHEA-COMP:9746"/>
        <dbReference type="ChEBI" id="CHEBI:17992"/>
        <dbReference type="ChEBI" id="CHEBI:29979"/>
        <dbReference type="ChEBI" id="CHEBI:64837"/>
        <dbReference type="ChEBI" id="CHEBI:91002"/>
        <dbReference type="EC" id="2.7.1.211"/>
    </reaction>
</comment>
<dbReference type="InterPro" id="IPR050558">
    <property type="entry name" value="PTS_Sugar-Specific_Components"/>
</dbReference>
<keyword evidence="7 17" id="KW-0812">Transmembrane</keyword>
<dbReference type="InterPro" id="IPR013013">
    <property type="entry name" value="PTS_EIIC_1"/>
</dbReference>
<dbReference type="InterPro" id="IPR018113">
    <property type="entry name" value="PTrfase_EIIB_Cys"/>
</dbReference>
<dbReference type="GO" id="GO:0016301">
    <property type="term" value="F:kinase activity"/>
    <property type="evidence" value="ECO:0007669"/>
    <property type="project" value="UniProtKB-KW"/>
</dbReference>
<comment type="function">
    <text evidence="12">The phosphoenolpyruvate-dependent sugar phosphotransferase system (sugar PTS), a major carbohydrate active transport system, catalyzes the phosphorylation of incoming sugar substrates concomitantly with their translocation across the cell membrane. This system is involved in sucrose transport.</text>
</comment>
<accession>A0A0F4LQF0</accession>
<keyword evidence="10 17" id="KW-0472">Membrane</keyword>
<dbReference type="PROSITE" id="PS51103">
    <property type="entry name" value="PTS_EIIC_TYPE_1"/>
    <property type="match status" value="1"/>
</dbReference>
<evidence type="ECO:0000256" key="4">
    <source>
        <dbReference type="ARBA" id="ARBA00022597"/>
    </source>
</evidence>
<keyword evidence="22" id="KW-1185">Reference proteome</keyword>
<dbReference type="SUPFAM" id="SSF51261">
    <property type="entry name" value="Duplicated hybrid motif"/>
    <property type="match status" value="1"/>
</dbReference>
<feature type="transmembrane region" description="Helical" evidence="17">
    <location>
        <begin position="109"/>
        <end position="130"/>
    </location>
</feature>
<comment type="caution">
    <text evidence="21">The sequence shown here is derived from an EMBL/GenBank/DDBJ whole genome shotgun (WGS) entry which is preliminary data.</text>
</comment>
<dbReference type="Proteomes" id="UP000033612">
    <property type="component" value="Unassembled WGS sequence"/>
</dbReference>
<feature type="domain" description="PTS EIIA type-1" evidence="18">
    <location>
        <begin position="506"/>
        <end position="610"/>
    </location>
</feature>
<feature type="domain" description="PTS EIIC type-1" evidence="20">
    <location>
        <begin position="108"/>
        <end position="479"/>
    </location>
</feature>
<dbReference type="InterPro" id="IPR036878">
    <property type="entry name" value="Glu_permease_IIB"/>
</dbReference>
<dbReference type="NCBIfam" id="TIGR00826">
    <property type="entry name" value="EIIB_glc"/>
    <property type="match status" value="1"/>
</dbReference>
<dbReference type="EMBL" id="JXLH01000003">
    <property type="protein sequence ID" value="KJY59806.1"/>
    <property type="molecule type" value="Genomic_DNA"/>
</dbReference>
<dbReference type="CDD" id="cd00212">
    <property type="entry name" value="PTS_IIB_glc"/>
    <property type="match status" value="1"/>
</dbReference>
<dbReference type="EC" id="2.7.1.211" evidence="11"/>
<dbReference type="FunFam" id="2.70.70.10:FF:000001">
    <property type="entry name" value="PTS system glucose-specific IIA component"/>
    <property type="match status" value="1"/>
</dbReference>
<dbReference type="HOGENOM" id="CLU_012312_2_1_9"/>
<dbReference type="FunFam" id="3.30.1360.60:FF:000001">
    <property type="entry name" value="PTS system glucose-specific IIBC component PtsG"/>
    <property type="match status" value="1"/>
</dbReference>
<evidence type="ECO:0000256" key="5">
    <source>
        <dbReference type="ARBA" id="ARBA00022679"/>
    </source>
</evidence>
<dbReference type="GO" id="GO:0008982">
    <property type="term" value="F:protein-N(PI)-phosphohistidine-sugar phosphotransferase activity"/>
    <property type="evidence" value="ECO:0007669"/>
    <property type="project" value="InterPro"/>
</dbReference>
<evidence type="ECO:0000256" key="2">
    <source>
        <dbReference type="ARBA" id="ARBA00022448"/>
    </source>
</evidence>
<organism evidence="21 22">
    <name type="scientific">Lactobacillus kimbladii</name>
    <dbReference type="NCBI Taxonomy" id="1218506"/>
    <lineage>
        <taxon>Bacteria</taxon>
        <taxon>Bacillati</taxon>
        <taxon>Bacillota</taxon>
        <taxon>Bacilli</taxon>
        <taxon>Lactobacillales</taxon>
        <taxon>Lactobacillaceae</taxon>
        <taxon>Lactobacillus</taxon>
    </lineage>
</organism>
<evidence type="ECO:0000259" key="18">
    <source>
        <dbReference type="PROSITE" id="PS51093"/>
    </source>
</evidence>
<dbReference type="SUPFAM" id="SSF55604">
    <property type="entry name" value="Glucose permease domain IIB"/>
    <property type="match status" value="1"/>
</dbReference>
<dbReference type="PANTHER" id="PTHR30175">
    <property type="entry name" value="PHOSPHOTRANSFERASE SYSTEM TRANSPORT PROTEIN"/>
    <property type="match status" value="1"/>
</dbReference>
<reference evidence="21 22" key="1">
    <citation type="submission" date="2015-01" db="EMBL/GenBank/DDBJ databases">
        <title>Comparative genomics of the lactic acid bacteria isolated from the honey bee gut.</title>
        <authorList>
            <person name="Ellegaard K.M."/>
            <person name="Tamarit D."/>
            <person name="Javelind E."/>
            <person name="Olofsson T."/>
            <person name="Andersson S.G."/>
            <person name="Vasquez A."/>
        </authorList>
    </citation>
    <scope>NUCLEOTIDE SEQUENCE [LARGE SCALE GENOMIC DNA]</scope>
    <source>
        <strain evidence="21 22">Hma2</strain>
    </source>
</reference>
<feature type="transmembrane region" description="Helical" evidence="17">
    <location>
        <begin position="344"/>
        <end position="363"/>
    </location>
</feature>
<evidence type="ECO:0000256" key="12">
    <source>
        <dbReference type="ARBA" id="ARBA00045139"/>
    </source>
</evidence>
<feature type="transmembrane region" description="Helical" evidence="17">
    <location>
        <begin position="182"/>
        <end position="199"/>
    </location>
</feature>
<dbReference type="GO" id="GO:0009401">
    <property type="term" value="P:phosphoenolpyruvate-dependent sugar phosphotransferase system"/>
    <property type="evidence" value="ECO:0007669"/>
    <property type="project" value="UniProtKB-KW"/>
</dbReference>
<keyword evidence="5" id="KW-0808">Transferase</keyword>
<name>A0A0F4LQF0_9LACO</name>
<dbReference type="GO" id="GO:0005886">
    <property type="term" value="C:plasma membrane"/>
    <property type="evidence" value="ECO:0007669"/>
    <property type="project" value="UniProtKB-SubCell"/>
</dbReference>
<keyword evidence="4" id="KW-0762">Sugar transport</keyword>
<evidence type="ECO:0000313" key="22">
    <source>
        <dbReference type="Proteomes" id="UP000033612"/>
    </source>
</evidence>
<protein>
    <recommendedName>
        <fullName evidence="14">PTS system sucrose-specific EIIBCA component</fullName>
        <ecNumber evidence="11">2.7.1.211</ecNumber>
    </recommendedName>
    <alternativeName>
        <fullName evidence="15">EIIBCA-Scr</fullName>
    </alternativeName>
</protein>
<dbReference type="STRING" id="1218506.JF75_01560"/>
<evidence type="ECO:0000256" key="14">
    <source>
        <dbReference type="ARBA" id="ARBA00074554"/>
    </source>
</evidence>
<feature type="transmembrane region" description="Helical" evidence="17">
    <location>
        <begin position="277"/>
        <end position="297"/>
    </location>
</feature>
<dbReference type="PROSITE" id="PS51098">
    <property type="entry name" value="PTS_EIIB_TYPE_1"/>
    <property type="match status" value="1"/>
</dbReference>
<evidence type="ECO:0000256" key="6">
    <source>
        <dbReference type="ARBA" id="ARBA00022683"/>
    </source>
</evidence>
<dbReference type="PROSITE" id="PS00371">
    <property type="entry name" value="PTS_EIIA_TYPE_1_HIS"/>
    <property type="match status" value="1"/>
</dbReference>
<evidence type="ECO:0000256" key="8">
    <source>
        <dbReference type="ARBA" id="ARBA00022777"/>
    </source>
</evidence>
<feature type="active site" description="Phosphocysteine intermediate; for EIIB activity" evidence="16">
    <location>
        <position position="27"/>
    </location>
</feature>
<dbReference type="GO" id="GO:0090589">
    <property type="term" value="F:protein-phosphocysteine-trehalose phosphotransferase system transporter activity"/>
    <property type="evidence" value="ECO:0007669"/>
    <property type="project" value="TreeGrafter"/>
</dbReference>
<dbReference type="InterPro" id="IPR011055">
    <property type="entry name" value="Dup_hybrid_motif"/>
</dbReference>
<keyword evidence="6" id="KW-0598">Phosphotransferase system</keyword>
<evidence type="ECO:0000256" key="11">
    <source>
        <dbReference type="ARBA" id="ARBA00044053"/>
    </source>
</evidence>
<dbReference type="Gene3D" id="3.30.1360.60">
    <property type="entry name" value="Glucose permease domain IIB"/>
    <property type="match status" value="1"/>
</dbReference>
<evidence type="ECO:0000256" key="15">
    <source>
        <dbReference type="ARBA" id="ARBA00081008"/>
    </source>
</evidence>
<feature type="transmembrane region" description="Helical" evidence="17">
    <location>
        <begin position="219"/>
        <end position="241"/>
    </location>
</feature>
<feature type="domain" description="PTS EIIB type-1" evidence="19">
    <location>
        <begin position="5"/>
        <end position="88"/>
    </location>
</feature>
<dbReference type="InterPro" id="IPR001996">
    <property type="entry name" value="PTS_IIB_1"/>
</dbReference>
<dbReference type="InterPro" id="IPR003352">
    <property type="entry name" value="PTS_EIIC"/>
</dbReference>
<evidence type="ECO:0000256" key="7">
    <source>
        <dbReference type="ARBA" id="ARBA00022692"/>
    </source>
</evidence>
<feature type="transmembrane region" description="Helical" evidence="17">
    <location>
        <begin position="150"/>
        <end position="170"/>
    </location>
</feature>
<dbReference type="AlphaFoldDB" id="A0A0F4LQF0"/>
<evidence type="ECO:0000259" key="19">
    <source>
        <dbReference type="PROSITE" id="PS51098"/>
    </source>
</evidence>
<evidence type="ECO:0000259" key="20">
    <source>
        <dbReference type="PROSITE" id="PS51103"/>
    </source>
</evidence>
<feature type="transmembrane region" description="Helical" evidence="17">
    <location>
        <begin position="253"/>
        <end position="271"/>
    </location>
</feature>
<dbReference type="PATRIC" id="fig|1218506.3.peg.194"/>
<evidence type="ECO:0000313" key="21">
    <source>
        <dbReference type="EMBL" id="KJY59806.1"/>
    </source>
</evidence>
<gene>
    <name evidence="21" type="ORF">JF75_01560</name>
</gene>
<evidence type="ECO:0000256" key="3">
    <source>
        <dbReference type="ARBA" id="ARBA00022475"/>
    </source>
</evidence>
<sequence length="635" mass="68462">MADYNKIAQEVLKNVGGADNVVSATHCVTRLRLVLKDVNKADQDALNNIEGTKGVIYNSGQLQIVFGPGAVEQAYDAFVKISGTKEVSVDQIKDEGIKNKNKFQQAFKVFGDIFIPIIPAFIGAAMILGLRSLLATPGMFGMTKSLAQQSVYVGDFCKFLNVIATTFKILPVLVMYSATKRFGGNPILGILVGFVMISPDLADRNAFVLGKVHPAYWNLFGLKIAAVGFQGGVFAAILTAWFQAKVEKIATKYIPQVVSYILVPAVTLLAANLSLFLIFGPLGLWIGNILGGIINFLYMKMSAFGAFVFAAGLQPLVVTGTHQAIQGIEANLIVQTGFDYIQPIWSVSIIAQGGGCIGMYLILKQKSKDRDIAISSFIPTLVGITEPAIFAVNLKYSIVPFVCSFLGAGFGGVYMKLLNVKGLAQGLTVLPGLTVARPIGPYVIGNLIAFVLPIIFILVWNKFRPILPENKRRVDHKESKILVATDDNSVLAPVDGEYLPLEKVNDETFSQKLVGDGFAIQPTTGDIFAPVNGKVVSVFPTKHAITLKSENGVQILLHMGIDTVDLGGKGFTILVKDGQEIAAGDPLAKMDLKAIQAAGKQTTVMVLFPEYKNGFTTKNKDTEVNHGNLILQLNK</sequence>
<comment type="subcellular location">
    <subcellularLocation>
        <location evidence="1">Cell membrane</location>
        <topology evidence="1">Multi-pass membrane protein</topology>
    </subcellularLocation>
</comment>
<keyword evidence="3" id="KW-1003">Cell membrane</keyword>
<dbReference type="Pfam" id="PF00367">
    <property type="entry name" value="PTS_EIIB"/>
    <property type="match status" value="1"/>
</dbReference>
<feature type="transmembrane region" description="Helical" evidence="17">
    <location>
        <begin position="439"/>
        <end position="460"/>
    </location>
</feature>